<dbReference type="RefSeq" id="XP_021870499.1">
    <property type="nucleotide sequence ID" value="XM_022012939.1"/>
</dbReference>
<comment type="caution">
    <text evidence="1">The sequence shown here is derived from an EMBL/GenBank/DDBJ whole genome shotgun (WGS) entry which is preliminary data.</text>
</comment>
<evidence type="ECO:0000313" key="2">
    <source>
        <dbReference type="Proteomes" id="UP000193218"/>
    </source>
</evidence>
<protein>
    <submittedName>
        <fullName evidence="1">Uncharacterized protein</fullName>
    </submittedName>
</protein>
<gene>
    <name evidence="1" type="ORF">BD324DRAFT_494795</name>
</gene>
<accession>A0A1Y1UED9</accession>
<proteinExistence type="predicted"/>
<sequence>MSTLTHLIIYFQTNLPSDPPKLLRRHVCNGLSEIRFSRTSERSQSMSCTSASQVKLTQSQILMRIMIALGARSSYHPAIIPGGDVAFPFTLGLSREAPCRALARTVLERFYELNIRKQPTIESIQIAASVYLITRSEPETGRITCSLHP</sequence>
<name>A0A1Y1UED9_9TREE</name>
<dbReference type="GeneID" id="33554747"/>
<reference evidence="1 2" key="1">
    <citation type="submission" date="2017-03" db="EMBL/GenBank/DDBJ databases">
        <title>Widespread Adenine N6-methylation of Active Genes in Fungi.</title>
        <authorList>
            <consortium name="DOE Joint Genome Institute"/>
            <person name="Mondo S.J."/>
            <person name="Dannebaum R.O."/>
            <person name="Kuo R.C."/>
            <person name="Louie K.B."/>
            <person name="Bewick A.J."/>
            <person name="Labutti K."/>
            <person name="Haridas S."/>
            <person name="Kuo A."/>
            <person name="Salamov A."/>
            <person name="Ahrendt S.R."/>
            <person name="Lau R."/>
            <person name="Bowen B.P."/>
            <person name="Lipzen A."/>
            <person name="Sullivan W."/>
            <person name="Andreopoulos W.B."/>
            <person name="Clum A."/>
            <person name="Lindquist E."/>
            <person name="Daum C."/>
            <person name="Northen T.R."/>
            <person name="Ramamoorthy G."/>
            <person name="Schmitz R.J."/>
            <person name="Gryganskyi A."/>
            <person name="Culley D."/>
            <person name="Magnuson J."/>
            <person name="James T.Y."/>
            <person name="O'Malley M.A."/>
            <person name="Stajich J.E."/>
            <person name="Spatafora J.W."/>
            <person name="Visel A."/>
            <person name="Grigoriev I.V."/>
        </authorList>
    </citation>
    <scope>NUCLEOTIDE SEQUENCE [LARGE SCALE GENOMIC DNA]</scope>
    <source>
        <strain evidence="1 2">NRRL Y-17943</strain>
    </source>
</reference>
<organism evidence="1 2">
    <name type="scientific">Kockovaella imperatae</name>
    <dbReference type="NCBI Taxonomy" id="4999"/>
    <lineage>
        <taxon>Eukaryota</taxon>
        <taxon>Fungi</taxon>
        <taxon>Dikarya</taxon>
        <taxon>Basidiomycota</taxon>
        <taxon>Agaricomycotina</taxon>
        <taxon>Tremellomycetes</taxon>
        <taxon>Tremellales</taxon>
        <taxon>Cuniculitremaceae</taxon>
        <taxon>Kockovaella</taxon>
    </lineage>
</organism>
<dbReference type="AlphaFoldDB" id="A0A1Y1UED9"/>
<dbReference type="EMBL" id="NBSH01000008">
    <property type="protein sequence ID" value="ORX36398.1"/>
    <property type="molecule type" value="Genomic_DNA"/>
</dbReference>
<dbReference type="Proteomes" id="UP000193218">
    <property type="component" value="Unassembled WGS sequence"/>
</dbReference>
<keyword evidence="2" id="KW-1185">Reference proteome</keyword>
<evidence type="ECO:0000313" key="1">
    <source>
        <dbReference type="EMBL" id="ORX36398.1"/>
    </source>
</evidence>
<dbReference type="InParanoid" id="A0A1Y1UED9"/>